<feature type="domain" description="GST N-terminal" evidence="2">
    <location>
        <begin position="89"/>
        <end position="165"/>
    </location>
</feature>
<dbReference type="PANTHER" id="PTHR12782">
    <property type="entry name" value="MICROSOMAL PROSTAGLANDIN E SYNTHASE-2"/>
    <property type="match status" value="1"/>
</dbReference>
<organism evidence="3">
    <name type="scientific">Chrysotila carterae</name>
    <name type="common">Marine alga</name>
    <name type="synonym">Syracosphaera carterae</name>
    <dbReference type="NCBI Taxonomy" id="13221"/>
    <lineage>
        <taxon>Eukaryota</taxon>
        <taxon>Haptista</taxon>
        <taxon>Haptophyta</taxon>
        <taxon>Prymnesiophyceae</taxon>
        <taxon>Isochrysidales</taxon>
        <taxon>Isochrysidaceae</taxon>
        <taxon>Chrysotila</taxon>
    </lineage>
</organism>
<dbReference type="EMBL" id="HBIZ01009232">
    <property type="protein sequence ID" value="CAE0752815.1"/>
    <property type="molecule type" value="Transcribed_RNA"/>
</dbReference>
<dbReference type="GO" id="GO:0005739">
    <property type="term" value="C:mitochondrion"/>
    <property type="evidence" value="ECO:0007669"/>
    <property type="project" value="TreeGrafter"/>
</dbReference>
<dbReference type="SUPFAM" id="SSF47616">
    <property type="entry name" value="GST C-terminal domain-like"/>
    <property type="match status" value="1"/>
</dbReference>
<feature type="region of interest" description="Disordered" evidence="1">
    <location>
        <begin position="1"/>
        <end position="30"/>
    </location>
</feature>
<dbReference type="InterPro" id="IPR036249">
    <property type="entry name" value="Thioredoxin-like_sf"/>
</dbReference>
<dbReference type="AlphaFoldDB" id="A0A7S4EUE2"/>
<dbReference type="InterPro" id="IPR036282">
    <property type="entry name" value="Glutathione-S-Trfase_C_sf"/>
</dbReference>
<reference evidence="3" key="1">
    <citation type="submission" date="2021-01" db="EMBL/GenBank/DDBJ databases">
        <authorList>
            <person name="Corre E."/>
            <person name="Pelletier E."/>
            <person name="Niang G."/>
            <person name="Scheremetjew M."/>
            <person name="Finn R."/>
            <person name="Kale V."/>
            <person name="Holt S."/>
            <person name="Cochrane G."/>
            <person name="Meng A."/>
            <person name="Brown T."/>
            <person name="Cohen L."/>
        </authorList>
    </citation>
    <scope>NUCLEOTIDE SEQUENCE</scope>
    <source>
        <strain evidence="3">CCMP645</strain>
    </source>
</reference>
<dbReference type="PROSITE" id="PS50404">
    <property type="entry name" value="GST_NTER"/>
    <property type="match status" value="1"/>
</dbReference>
<feature type="compositionally biased region" description="Basic and acidic residues" evidence="1">
    <location>
        <begin position="1"/>
        <end position="10"/>
    </location>
</feature>
<sequence length="322" mass="35734">MVRPQQTDHQRRARVKAASQTSAKQMASALGRDDKVFEVSASDGDHPVWRQQSIEDHEHLMSSYGHAYVPNKEGEDIEDLPSDLFETNPKVSLFEFALSPPCWKVRALLHFYRVPYKSIFALPHNKVEGVDNSYPKIPKLKIADIQINDSAVIFRSLAPLLSGTGMSPAQVDLEKLNNVDGLLGALELQSLGRFWGVVGMVRAVPKLYGYSSGILGGLCRLAALPFGLISIPLRFFLNSGIGPFRMLKPAPEYAAIFATALEGKPYFHGQTIGPLDLSLYGSFACFSYLESPLVDDCFNKAAGLREWYRRCDEAVTSIRPIR</sequence>
<dbReference type="Pfam" id="PF13417">
    <property type="entry name" value="GST_N_3"/>
    <property type="match status" value="1"/>
</dbReference>
<proteinExistence type="predicted"/>
<dbReference type="PANTHER" id="PTHR12782:SF5">
    <property type="entry name" value="PROSTAGLANDIN E SYNTHASE 2"/>
    <property type="match status" value="1"/>
</dbReference>
<evidence type="ECO:0000259" key="2">
    <source>
        <dbReference type="PROSITE" id="PS50404"/>
    </source>
</evidence>
<dbReference type="Gene3D" id="3.40.30.10">
    <property type="entry name" value="Glutaredoxin"/>
    <property type="match status" value="1"/>
</dbReference>
<dbReference type="SUPFAM" id="SSF52833">
    <property type="entry name" value="Thioredoxin-like"/>
    <property type="match status" value="1"/>
</dbReference>
<gene>
    <name evidence="3" type="ORF">PCAR00345_LOCUS5402</name>
</gene>
<dbReference type="InterPro" id="IPR004045">
    <property type="entry name" value="Glutathione_S-Trfase_N"/>
</dbReference>
<evidence type="ECO:0000256" key="1">
    <source>
        <dbReference type="SAM" id="MobiDB-lite"/>
    </source>
</evidence>
<name>A0A7S4EUE2_CHRCT</name>
<evidence type="ECO:0000313" key="3">
    <source>
        <dbReference type="EMBL" id="CAE0752815.1"/>
    </source>
</evidence>
<accession>A0A7S4EUE2</accession>
<protein>
    <recommendedName>
        <fullName evidence="2">GST N-terminal domain-containing protein</fullName>
    </recommendedName>
</protein>